<feature type="region of interest" description="Disordered" evidence="1">
    <location>
        <begin position="97"/>
        <end position="145"/>
    </location>
</feature>
<feature type="transmembrane region" description="Helical" evidence="2">
    <location>
        <begin position="408"/>
        <end position="429"/>
    </location>
</feature>
<keyword evidence="5" id="KW-1185">Reference proteome</keyword>
<dbReference type="Pfam" id="PF23317">
    <property type="entry name" value="YVC1_C"/>
    <property type="match status" value="1"/>
</dbReference>
<dbReference type="HOGENOM" id="CLU_014699_0_1_1"/>
<feature type="domain" description="Calcium channel YVC1-like C-terminal transmembrane" evidence="3">
    <location>
        <begin position="254"/>
        <end position="447"/>
    </location>
</feature>
<feature type="region of interest" description="Disordered" evidence="1">
    <location>
        <begin position="1"/>
        <end position="37"/>
    </location>
</feature>
<dbReference type="Proteomes" id="UP000012174">
    <property type="component" value="Unassembled WGS sequence"/>
</dbReference>
<feature type="compositionally biased region" description="Basic and acidic residues" evidence="1">
    <location>
        <begin position="564"/>
        <end position="577"/>
    </location>
</feature>
<feature type="compositionally biased region" description="Basic and acidic residues" evidence="1">
    <location>
        <begin position="134"/>
        <end position="145"/>
    </location>
</feature>
<gene>
    <name evidence="4" type="ORF">UCREL1_3524</name>
</gene>
<feature type="transmembrane region" description="Helical" evidence="2">
    <location>
        <begin position="349"/>
        <end position="368"/>
    </location>
</feature>
<accession>M7THP4</accession>
<dbReference type="OrthoDB" id="310870at2759"/>
<organism evidence="4 5">
    <name type="scientific">Eutypa lata (strain UCR-EL1)</name>
    <name type="common">Grapevine dieback disease fungus</name>
    <name type="synonym">Eutypa armeniacae</name>
    <dbReference type="NCBI Taxonomy" id="1287681"/>
    <lineage>
        <taxon>Eukaryota</taxon>
        <taxon>Fungi</taxon>
        <taxon>Dikarya</taxon>
        <taxon>Ascomycota</taxon>
        <taxon>Pezizomycotina</taxon>
        <taxon>Sordariomycetes</taxon>
        <taxon>Xylariomycetidae</taxon>
        <taxon>Xylariales</taxon>
        <taxon>Diatrypaceae</taxon>
        <taxon>Eutypa</taxon>
    </lineage>
</organism>
<feature type="transmembrane region" description="Helical" evidence="2">
    <location>
        <begin position="271"/>
        <end position="289"/>
    </location>
</feature>
<feature type="transmembrane region" description="Helical" evidence="2">
    <location>
        <begin position="310"/>
        <end position="329"/>
    </location>
</feature>
<evidence type="ECO:0000313" key="4">
    <source>
        <dbReference type="EMBL" id="EMR69466.1"/>
    </source>
</evidence>
<name>M7THP4_EUTLA</name>
<sequence length="618" mass="70025">MPIRVKSRRHPEGDRAPSPHWGRPDENKTSLPEIGPNDTFREVVKKLSTALRWHYGAITDERGVSEARANACEIVAWRFLTRLSEREVVELCLYEVPDENDSDGSSPAGENPGEDETNERTALLGGARGSSARGDSDRYRSGSSRRDYLLQSVSKLTMSIHGGSDLDDDETDPTAPFIHLNALEIAAIADAKRFLSQHVVQKIITDIWNGQIIFWEHLSVHSTKKPRFYNPHKADPFSRLRVPKYLKAYEVMFFASFLCLYYGVLIEQNRYAITPLEILLYVWFAAFFYDEVSEYIDAGSIFYAADVWNLFDMIMIAIGIIFAILRFIGLSTMDYYLVDIAFDVLSLEALFMVPRICSVLSLSPYWGTLIPCLKEMGKDFLKFMVFVVILYLGFLTTFSLVGRATYSFPHMAMIVTKIFFGSSYVGFDIMDEIDPIFGPPLMFIFVTLSSILLMGSLTAPFNLIALVIFRPLRLFLPSDSKFRQARIILLKATHAPIVGAIHAYEWFITKFKGFEGFDSLRGPRRQNSMKRPPAPPPPHRPDSRPQSDHRPQMPSAQRTTADVIEPRPRSREPRVEDDNMDAPTDVEVQIAELASKIDRLTTLVVALQSGQGTQMVRT</sequence>
<feature type="compositionally biased region" description="Low complexity" evidence="1">
    <location>
        <begin position="122"/>
        <end position="133"/>
    </location>
</feature>
<evidence type="ECO:0000259" key="3">
    <source>
        <dbReference type="Pfam" id="PF23317"/>
    </source>
</evidence>
<feature type="transmembrane region" description="Helical" evidence="2">
    <location>
        <begin position="248"/>
        <end position="265"/>
    </location>
</feature>
<reference evidence="5" key="1">
    <citation type="journal article" date="2013" name="Genome Announc.">
        <title>Draft genome sequence of the grapevine dieback fungus Eutypa lata UCR-EL1.</title>
        <authorList>
            <person name="Blanco-Ulate B."/>
            <person name="Rolshausen P.E."/>
            <person name="Cantu D."/>
        </authorList>
    </citation>
    <scope>NUCLEOTIDE SEQUENCE [LARGE SCALE GENOMIC DNA]</scope>
    <source>
        <strain evidence="5">UCR-EL1</strain>
    </source>
</reference>
<feature type="compositionally biased region" description="Basic and acidic residues" evidence="1">
    <location>
        <begin position="539"/>
        <end position="551"/>
    </location>
</feature>
<feature type="transmembrane region" description="Helical" evidence="2">
    <location>
        <begin position="441"/>
        <end position="469"/>
    </location>
</feature>
<dbReference type="OMA" id="GYACEFV"/>
<dbReference type="STRING" id="1287681.M7THP4"/>
<dbReference type="KEGG" id="ela:UCREL1_3524"/>
<evidence type="ECO:0000256" key="1">
    <source>
        <dbReference type="SAM" id="MobiDB-lite"/>
    </source>
</evidence>
<proteinExistence type="predicted"/>
<evidence type="ECO:0000313" key="5">
    <source>
        <dbReference type="Proteomes" id="UP000012174"/>
    </source>
</evidence>
<keyword evidence="2" id="KW-0812">Transmembrane</keyword>
<dbReference type="EMBL" id="KB706079">
    <property type="protein sequence ID" value="EMR69466.1"/>
    <property type="molecule type" value="Genomic_DNA"/>
</dbReference>
<dbReference type="PANTHER" id="PTHR35859">
    <property type="entry name" value="NONSELECTIVE CATION CHANNEL PROTEIN"/>
    <property type="match status" value="1"/>
</dbReference>
<dbReference type="AlphaFoldDB" id="M7THP4"/>
<dbReference type="InterPro" id="IPR056336">
    <property type="entry name" value="YVC1_C"/>
</dbReference>
<feature type="transmembrane region" description="Helical" evidence="2">
    <location>
        <begin position="380"/>
        <end position="402"/>
    </location>
</feature>
<dbReference type="PANTHER" id="PTHR35859:SF5">
    <property type="entry name" value="ION TRANSPORT DOMAIN-CONTAINING PROTEIN"/>
    <property type="match status" value="1"/>
</dbReference>
<dbReference type="eggNOG" id="ENOG502R4J4">
    <property type="taxonomic scope" value="Eukaryota"/>
</dbReference>
<protein>
    <submittedName>
        <fullName evidence="4">Putative ion transporter protein</fullName>
    </submittedName>
</protein>
<feature type="compositionally biased region" description="Basic and acidic residues" evidence="1">
    <location>
        <begin position="10"/>
        <end position="28"/>
    </location>
</feature>
<keyword evidence="2" id="KW-1133">Transmembrane helix</keyword>
<evidence type="ECO:0000256" key="2">
    <source>
        <dbReference type="SAM" id="Phobius"/>
    </source>
</evidence>
<feature type="region of interest" description="Disordered" evidence="1">
    <location>
        <begin position="522"/>
        <end position="582"/>
    </location>
</feature>
<dbReference type="InterPro" id="IPR052971">
    <property type="entry name" value="TRP_calcium_channel"/>
</dbReference>
<keyword evidence="2" id="KW-0472">Membrane</keyword>